<organism evidence="7">
    <name type="scientific">Hyalella azteca</name>
    <name type="common">Amphipod</name>
    <dbReference type="NCBI Taxonomy" id="294128"/>
    <lineage>
        <taxon>Eukaryota</taxon>
        <taxon>Metazoa</taxon>
        <taxon>Ecdysozoa</taxon>
        <taxon>Arthropoda</taxon>
        <taxon>Crustacea</taxon>
        <taxon>Multicrustacea</taxon>
        <taxon>Malacostraca</taxon>
        <taxon>Eumalacostraca</taxon>
        <taxon>Peracarida</taxon>
        <taxon>Amphipoda</taxon>
        <taxon>Senticaudata</taxon>
        <taxon>Talitrida</taxon>
        <taxon>Talitroidea</taxon>
        <taxon>Hyalellidae</taxon>
        <taxon>Hyalella</taxon>
    </lineage>
</organism>
<comment type="caution">
    <text evidence="7">The sequence shown here is derived from an EMBL/GenBank/DDBJ whole genome shotgun (WGS) entry which is preliminary data.</text>
</comment>
<name>A0A6A0H535_HYAAZ</name>
<gene>
    <name evidence="7" type="ORF">HAZT_HAZT002507</name>
</gene>
<dbReference type="InterPro" id="IPR001902">
    <property type="entry name" value="SLC26A/SulP_fam"/>
</dbReference>
<evidence type="ECO:0000259" key="6">
    <source>
        <dbReference type="Pfam" id="PF00916"/>
    </source>
</evidence>
<dbReference type="EMBL" id="JQDR03006644">
    <property type="protein sequence ID" value="KAA0199894.1"/>
    <property type="molecule type" value="Genomic_DNA"/>
</dbReference>
<dbReference type="GO" id="GO:0055085">
    <property type="term" value="P:transmembrane transport"/>
    <property type="evidence" value="ECO:0007669"/>
    <property type="project" value="InterPro"/>
</dbReference>
<feature type="transmembrane region" description="Helical" evidence="5">
    <location>
        <begin position="112"/>
        <end position="134"/>
    </location>
</feature>
<dbReference type="PANTHER" id="PTHR11814">
    <property type="entry name" value="SULFATE TRANSPORTER"/>
    <property type="match status" value="1"/>
</dbReference>
<reference evidence="7" key="2">
    <citation type="journal article" date="2018" name="Environ. Sci. Technol.">
        <title>The Toxicogenome of Hyalella azteca: A Model for Sediment Ecotoxicology and Evolutionary Toxicology.</title>
        <authorList>
            <person name="Poynton H.C."/>
            <person name="Hasenbein S."/>
            <person name="Benoit J.B."/>
            <person name="Sepulveda M.S."/>
            <person name="Poelchau M.F."/>
            <person name="Hughes D.S.T."/>
            <person name="Murali S.C."/>
            <person name="Chen S."/>
            <person name="Glastad K.M."/>
            <person name="Goodisman M.A.D."/>
            <person name="Werren J.H."/>
            <person name="Vineis J.H."/>
            <person name="Bowen J.L."/>
            <person name="Friedrich M."/>
            <person name="Jones J."/>
            <person name="Robertson H.M."/>
            <person name="Feyereisen R."/>
            <person name="Mechler-Hickson A."/>
            <person name="Mathers N."/>
            <person name="Lee C.E."/>
            <person name="Colbourne J.K."/>
            <person name="Biales A."/>
            <person name="Johnston J.S."/>
            <person name="Wellborn G.A."/>
            <person name="Rosendale A.J."/>
            <person name="Cridge A.G."/>
            <person name="Munoz-Torres M.C."/>
            <person name="Bain P.A."/>
            <person name="Manny A.R."/>
            <person name="Major K.M."/>
            <person name="Lambert F.N."/>
            <person name="Vulpe C.D."/>
            <person name="Tuck P."/>
            <person name="Blalock B.J."/>
            <person name="Lin Y.Y."/>
            <person name="Smith M.E."/>
            <person name="Ochoa-Acuna H."/>
            <person name="Chen M.M."/>
            <person name="Childers C.P."/>
            <person name="Qu J."/>
            <person name="Dugan S."/>
            <person name="Lee S.L."/>
            <person name="Chao H."/>
            <person name="Dinh H."/>
            <person name="Han Y."/>
            <person name="Doddapaneni H."/>
            <person name="Worley K.C."/>
            <person name="Muzny D.M."/>
            <person name="Gibbs R.A."/>
            <person name="Richards S."/>
        </authorList>
    </citation>
    <scope>NUCLEOTIDE SEQUENCE</scope>
    <source>
        <strain evidence="7">HAZT.00-mixed</strain>
        <tissue evidence="7">Whole organism</tissue>
    </source>
</reference>
<sequence length="172" mass="18390">MFLLSVNNEQLKPRLAKFTRIPVPIELIVVVIGTTVSYCVDLNAKYNVQIVGDIPTGLPMPAMPPFSLAAAVAVDCLVIAIIAYAGSFSLAKIFAIKHNYETDLNLNLFQGIGNIFSSFFSCGPMAASITRVLIQESAGGMTQIAGLVSAFAIFWACLGSIIVVAMKDMLVK</sequence>
<keyword evidence="2 5" id="KW-0812">Transmembrane</keyword>
<proteinExistence type="predicted"/>
<evidence type="ECO:0000256" key="5">
    <source>
        <dbReference type="SAM" id="Phobius"/>
    </source>
</evidence>
<dbReference type="Pfam" id="PF00916">
    <property type="entry name" value="Sulfate_transp"/>
    <property type="match status" value="1"/>
</dbReference>
<evidence type="ECO:0000256" key="2">
    <source>
        <dbReference type="ARBA" id="ARBA00022692"/>
    </source>
</evidence>
<reference evidence="7" key="1">
    <citation type="submission" date="2014-08" db="EMBL/GenBank/DDBJ databases">
        <authorList>
            <person name="Murali S."/>
            <person name="Richards S."/>
            <person name="Bandaranaike D."/>
            <person name="Bellair M."/>
            <person name="Blankenburg K."/>
            <person name="Chao H."/>
            <person name="Dinh H."/>
            <person name="Doddapaneni H."/>
            <person name="Dugan-Rocha S."/>
            <person name="Elkadiri S."/>
            <person name="Gnanaolivu R."/>
            <person name="Hughes D."/>
            <person name="Lee S."/>
            <person name="Li M."/>
            <person name="Ming W."/>
            <person name="Munidasa M."/>
            <person name="Muniz J."/>
            <person name="Nguyen L."/>
            <person name="Osuji N."/>
            <person name="Pu L.-L."/>
            <person name="Puazo M."/>
            <person name="Skinner E."/>
            <person name="Qu C."/>
            <person name="Quiroz J."/>
            <person name="Raj R."/>
            <person name="Weissenberger G."/>
            <person name="Xin Y."/>
            <person name="Zou X."/>
            <person name="Han Y."/>
            <person name="Worley K."/>
            <person name="Muzny D."/>
            <person name="Gibbs R."/>
        </authorList>
    </citation>
    <scope>NUCLEOTIDE SEQUENCE</scope>
    <source>
        <strain evidence="7">HAZT.00-mixed</strain>
        <tissue evidence="7">Whole organism</tissue>
    </source>
</reference>
<keyword evidence="3 5" id="KW-1133">Transmembrane helix</keyword>
<feature type="transmembrane region" description="Helical" evidence="5">
    <location>
        <begin position="21"/>
        <end position="38"/>
    </location>
</feature>
<dbReference type="Proteomes" id="UP000711488">
    <property type="component" value="Unassembled WGS sequence"/>
</dbReference>
<feature type="transmembrane region" description="Helical" evidence="5">
    <location>
        <begin position="146"/>
        <end position="166"/>
    </location>
</feature>
<dbReference type="GO" id="GO:0016020">
    <property type="term" value="C:membrane"/>
    <property type="evidence" value="ECO:0007669"/>
    <property type="project" value="UniProtKB-SubCell"/>
</dbReference>
<comment type="subcellular location">
    <subcellularLocation>
        <location evidence="1">Membrane</location>
        <topology evidence="1">Multi-pass membrane protein</topology>
    </subcellularLocation>
</comment>
<evidence type="ECO:0000256" key="1">
    <source>
        <dbReference type="ARBA" id="ARBA00004141"/>
    </source>
</evidence>
<reference evidence="7" key="3">
    <citation type="submission" date="2019-06" db="EMBL/GenBank/DDBJ databases">
        <authorList>
            <person name="Poynton C."/>
            <person name="Hasenbein S."/>
            <person name="Benoit J.B."/>
            <person name="Sepulveda M.S."/>
            <person name="Poelchau M.F."/>
            <person name="Murali S.C."/>
            <person name="Chen S."/>
            <person name="Glastad K.M."/>
            <person name="Werren J.H."/>
            <person name="Vineis J.H."/>
            <person name="Bowen J.L."/>
            <person name="Friedrich M."/>
            <person name="Jones J."/>
            <person name="Robertson H.M."/>
            <person name="Feyereisen R."/>
            <person name="Mechler-Hickson A."/>
            <person name="Mathers N."/>
            <person name="Lee C.E."/>
            <person name="Colbourne J.K."/>
            <person name="Biales A."/>
            <person name="Johnston J.S."/>
            <person name="Wellborn G.A."/>
            <person name="Rosendale A.J."/>
            <person name="Cridge A.G."/>
            <person name="Munoz-Torres M.C."/>
            <person name="Bain P.A."/>
            <person name="Manny A.R."/>
            <person name="Major K.M."/>
            <person name="Lambert F.N."/>
            <person name="Vulpe C.D."/>
            <person name="Tuck P."/>
            <person name="Blalock B.J."/>
            <person name="Lin Y.-Y."/>
            <person name="Smith M.E."/>
            <person name="Ochoa-Acuna H."/>
            <person name="Chen M.-J.M."/>
            <person name="Childers C.P."/>
            <person name="Qu J."/>
            <person name="Dugan S."/>
            <person name="Lee S.L."/>
            <person name="Chao H."/>
            <person name="Dinh H."/>
            <person name="Han Y."/>
            <person name="Doddapaneni H."/>
            <person name="Worley K.C."/>
            <person name="Muzny D.M."/>
            <person name="Gibbs R.A."/>
            <person name="Richards S."/>
        </authorList>
    </citation>
    <scope>NUCLEOTIDE SEQUENCE</scope>
    <source>
        <strain evidence="7">HAZT.00-mixed</strain>
        <tissue evidence="7">Whole organism</tissue>
    </source>
</reference>
<accession>A0A6A0H535</accession>
<feature type="domain" description="SLC26A/SulP transporter" evidence="6">
    <location>
        <begin position="10"/>
        <end position="158"/>
    </location>
</feature>
<keyword evidence="4 5" id="KW-0472">Membrane</keyword>
<dbReference type="AlphaFoldDB" id="A0A6A0H535"/>
<feature type="transmembrane region" description="Helical" evidence="5">
    <location>
        <begin position="68"/>
        <end position="91"/>
    </location>
</feature>
<evidence type="ECO:0000313" key="7">
    <source>
        <dbReference type="EMBL" id="KAA0199894.1"/>
    </source>
</evidence>
<protein>
    <recommendedName>
        <fullName evidence="6">SLC26A/SulP transporter domain-containing protein</fullName>
    </recommendedName>
</protein>
<evidence type="ECO:0000256" key="4">
    <source>
        <dbReference type="ARBA" id="ARBA00023136"/>
    </source>
</evidence>
<dbReference type="InterPro" id="IPR011547">
    <property type="entry name" value="SLC26A/SulP_dom"/>
</dbReference>
<dbReference type="OrthoDB" id="7365796at2759"/>
<evidence type="ECO:0000256" key="3">
    <source>
        <dbReference type="ARBA" id="ARBA00022989"/>
    </source>
</evidence>